<dbReference type="EMBL" id="UZAU01000166">
    <property type="status" value="NOT_ANNOTATED_CDS"/>
    <property type="molecule type" value="Genomic_DNA"/>
</dbReference>
<reference evidence="2" key="1">
    <citation type="submission" date="2018-11" db="EMBL/GenBank/DDBJ databases">
        <authorList>
            <person name="Grassa J C."/>
        </authorList>
    </citation>
    <scope>NUCLEOTIDE SEQUENCE [LARGE SCALE GENOMIC DNA]</scope>
</reference>
<feature type="region of interest" description="Disordered" evidence="1">
    <location>
        <begin position="116"/>
        <end position="179"/>
    </location>
</feature>
<dbReference type="Gramene" id="evm.model.02.1220">
    <property type="protein sequence ID" value="cds.evm.model.02.1220"/>
    <property type="gene ID" value="evm.TU.02.1220"/>
</dbReference>
<keyword evidence="3" id="KW-1185">Reference proteome</keyword>
<dbReference type="AlphaFoldDB" id="A0A803NSR1"/>
<sequence>MISLIASYTVSVDSPVSFSCDGPGGPLHGRDFNSFSLDLGPVEKGQLRLCRLERASGSPAVLRSQATAWKSGLNFDKILQEIGDQPHGPLRDWKILPVSNFPTNFFALNQIPGAPAARPPKVHAAEGQRGQGQGRGGQFQEALSEAKIRTEALARGTDGGLTERNYGLKPRSREKARSPEAGRLYEMVATSEIFAELTTDIESKAALVMSWKRALDLEEIIHLEGKRAEALSPAFSCPSQISETIPEFFELIQSLEEQRRRWSDHKSPLRMGNNVSSTIASFITATPIGERAERTFAGFWGRPGPHAILGNSSCRLFYCAASFFLKAVTFRILLTLPLAEQVKVACIRWDAEINAKHANFPGKLLRRWPVKLTLATGEGALRPSTPGRVCRMEDASAKAWPWLSRRSENRRHLIWSQAETSGMTLPRHVSRYPWELRSPKARLLLSNLGSPGGVPRWIPCSFGCKLVRHRPFRFARVSSNLSCNSRSLGLSVLMLASRY</sequence>
<evidence type="ECO:0000313" key="2">
    <source>
        <dbReference type="EnsemblPlants" id="cds.evm.model.02.1220"/>
    </source>
</evidence>
<name>A0A803NSR1_CANSA</name>
<organism evidence="2 3">
    <name type="scientific">Cannabis sativa</name>
    <name type="common">Hemp</name>
    <name type="synonym">Marijuana</name>
    <dbReference type="NCBI Taxonomy" id="3483"/>
    <lineage>
        <taxon>Eukaryota</taxon>
        <taxon>Viridiplantae</taxon>
        <taxon>Streptophyta</taxon>
        <taxon>Embryophyta</taxon>
        <taxon>Tracheophyta</taxon>
        <taxon>Spermatophyta</taxon>
        <taxon>Magnoliopsida</taxon>
        <taxon>eudicotyledons</taxon>
        <taxon>Gunneridae</taxon>
        <taxon>Pentapetalae</taxon>
        <taxon>rosids</taxon>
        <taxon>fabids</taxon>
        <taxon>Rosales</taxon>
        <taxon>Cannabaceae</taxon>
        <taxon>Cannabis</taxon>
    </lineage>
</organism>
<reference evidence="2" key="2">
    <citation type="submission" date="2021-03" db="UniProtKB">
        <authorList>
            <consortium name="EnsemblPlants"/>
        </authorList>
    </citation>
    <scope>IDENTIFICATION</scope>
</reference>
<evidence type="ECO:0000313" key="3">
    <source>
        <dbReference type="Proteomes" id="UP000596661"/>
    </source>
</evidence>
<proteinExistence type="predicted"/>
<dbReference type="Proteomes" id="UP000596661">
    <property type="component" value="Chromosome 2"/>
</dbReference>
<dbReference type="EnsemblPlants" id="evm.model.02.1220">
    <property type="protein sequence ID" value="cds.evm.model.02.1220"/>
    <property type="gene ID" value="evm.TU.02.1220"/>
</dbReference>
<protein>
    <submittedName>
        <fullName evidence="2">Uncharacterized protein</fullName>
    </submittedName>
</protein>
<evidence type="ECO:0000256" key="1">
    <source>
        <dbReference type="SAM" id="MobiDB-lite"/>
    </source>
</evidence>
<accession>A0A803NSR1</accession>